<dbReference type="EC" id="6.3.2.9" evidence="7 8"/>
<dbReference type="SUPFAM" id="SSF53244">
    <property type="entry name" value="MurD-like peptide ligases, peptide-binding domain"/>
    <property type="match status" value="1"/>
</dbReference>
<evidence type="ECO:0000313" key="12">
    <source>
        <dbReference type="EMBL" id="TDT69856.1"/>
    </source>
</evidence>
<keyword evidence="13" id="KW-1185">Reference proteome</keyword>
<comment type="similarity">
    <text evidence="7">Belongs to the MurCDEF family.</text>
</comment>
<dbReference type="Gene3D" id="3.40.1190.10">
    <property type="entry name" value="Mur-like, catalytic domain"/>
    <property type="match status" value="1"/>
</dbReference>
<feature type="domain" description="Mur ligase central" evidence="11">
    <location>
        <begin position="92"/>
        <end position="260"/>
    </location>
</feature>
<evidence type="ECO:0000256" key="9">
    <source>
        <dbReference type="SAM" id="Coils"/>
    </source>
</evidence>
<dbReference type="NCBIfam" id="TIGR01087">
    <property type="entry name" value="murD"/>
    <property type="match status" value="1"/>
</dbReference>
<dbReference type="GO" id="GO:0009252">
    <property type="term" value="P:peptidoglycan biosynthetic process"/>
    <property type="evidence" value="ECO:0007669"/>
    <property type="project" value="UniProtKB-UniRule"/>
</dbReference>
<evidence type="ECO:0000256" key="1">
    <source>
        <dbReference type="ARBA" id="ARBA00004496"/>
    </source>
</evidence>
<dbReference type="PANTHER" id="PTHR43692">
    <property type="entry name" value="UDP-N-ACETYLMURAMOYLALANINE--D-GLUTAMATE LIGASE"/>
    <property type="match status" value="1"/>
</dbReference>
<dbReference type="SUPFAM" id="SSF51984">
    <property type="entry name" value="MurCD N-terminal domain"/>
    <property type="match status" value="1"/>
</dbReference>
<keyword evidence="4 7" id="KW-0436">Ligase</keyword>
<keyword evidence="7 8" id="KW-0133">Cell shape</keyword>
<name>A0AA46I5K3_9FUSO</name>
<comment type="catalytic activity">
    <reaction evidence="7 8">
        <text>UDP-N-acetyl-alpha-D-muramoyl-L-alanine + D-glutamate + ATP = UDP-N-acetyl-alpha-D-muramoyl-L-alanyl-D-glutamate + ADP + phosphate + H(+)</text>
        <dbReference type="Rhea" id="RHEA:16429"/>
        <dbReference type="ChEBI" id="CHEBI:15378"/>
        <dbReference type="ChEBI" id="CHEBI:29986"/>
        <dbReference type="ChEBI" id="CHEBI:30616"/>
        <dbReference type="ChEBI" id="CHEBI:43474"/>
        <dbReference type="ChEBI" id="CHEBI:83898"/>
        <dbReference type="ChEBI" id="CHEBI:83900"/>
        <dbReference type="ChEBI" id="CHEBI:456216"/>
        <dbReference type="EC" id="6.3.2.9"/>
    </reaction>
</comment>
<evidence type="ECO:0000256" key="2">
    <source>
        <dbReference type="ARBA" id="ARBA00004752"/>
    </source>
</evidence>
<evidence type="ECO:0000256" key="7">
    <source>
        <dbReference type="HAMAP-Rule" id="MF_00639"/>
    </source>
</evidence>
<dbReference type="Gene3D" id="3.40.50.720">
    <property type="entry name" value="NAD(P)-binding Rossmann-like Domain"/>
    <property type="match status" value="1"/>
</dbReference>
<evidence type="ECO:0000259" key="11">
    <source>
        <dbReference type="Pfam" id="PF08245"/>
    </source>
</evidence>
<comment type="pathway">
    <text evidence="2 7 8">Cell wall biogenesis; peptidoglycan biosynthesis.</text>
</comment>
<dbReference type="InterPro" id="IPR036565">
    <property type="entry name" value="Mur-like_cat_sf"/>
</dbReference>
<dbReference type="EMBL" id="SOBG01000005">
    <property type="protein sequence ID" value="TDT69856.1"/>
    <property type="molecule type" value="Genomic_DNA"/>
</dbReference>
<dbReference type="Gene3D" id="3.90.190.20">
    <property type="entry name" value="Mur ligase, C-terminal domain"/>
    <property type="match status" value="1"/>
</dbReference>
<reference evidence="12 13" key="1">
    <citation type="submission" date="2019-03" db="EMBL/GenBank/DDBJ databases">
        <title>Genomic Encyclopedia of Type Strains, Phase IV (KMG-IV): sequencing the most valuable type-strain genomes for metagenomic binning, comparative biology and taxonomic classification.</title>
        <authorList>
            <person name="Goeker M."/>
        </authorList>
    </citation>
    <scope>NUCLEOTIDE SEQUENCE [LARGE SCALE GENOMIC DNA]</scope>
    <source>
        <strain evidence="12 13">DSM 100055</strain>
    </source>
</reference>
<keyword evidence="7 8" id="KW-0132">Cell division</keyword>
<keyword evidence="6 7" id="KW-0067">ATP-binding</keyword>
<evidence type="ECO:0000256" key="4">
    <source>
        <dbReference type="ARBA" id="ARBA00022598"/>
    </source>
</evidence>
<dbReference type="HAMAP" id="MF_00639">
    <property type="entry name" value="MurD"/>
    <property type="match status" value="1"/>
</dbReference>
<keyword evidence="5 7" id="KW-0547">Nucleotide-binding</keyword>
<dbReference type="GO" id="GO:0008764">
    <property type="term" value="F:UDP-N-acetylmuramoylalanine-D-glutamate ligase activity"/>
    <property type="evidence" value="ECO:0007669"/>
    <property type="project" value="UniProtKB-UniRule"/>
</dbReference>
<dbReference type="InterPro" id="IPR004101">
    <property type="entry name" value="Mur_ligase_C"/>
</dbReference>
<comment type="subcellular location">
    <subcellularLocation>
        <location evidence="1 7 8">Cytoplasm</location>
    </subcellularLocation>
</comment>
<dbReference type="AlphaFoldDB" id="A0AA46I5K3"/>
<comment type="function">
    <text evidence="7 8">Cell wall formation. Catalyzes the addition of glutamate to the nucleotide precursor UDP-N-acetylmuramoyl-L-alanine (UMA).</text>
</comment>
<dbReference type="SUPFAM" id="SSF53623">
    <property type="entry name" value="MurD-like peptide ligases, catalytic domain"/>
    <property type="match status" value="1"/>
</dbReference>
<feature type="binding site" evidence="7">
    <location>
        <begin position="94"/>
        <end position="100"/>
    </location>
    <ligand>
        <name>ATP</name>
        <dbReference type="ChEBI" id="CHEBI:30616"/>
    </ligand>
</feature>
<proteinExistence type="inferred from homology"/>
<dbReference type="GO" id="GO:0008360">
    <property type="term" value="P:regulation of cell shape"/>
    <property type="evidence" value="ECO:0007669"/>
    <property type="project" value="UniProtKB-KW"/>
</dbReference>
<dbReference type="InterPro" id="IPR005762">
    <property type="entry name" value="MurD"/>
</dbReference>
<gene>
    <name evidence="7" type="primary">murD</name>
    <name evidence="12" type="ORF">EV215_1399</name>
</gene>
<dbReference type="GO" id="GO:0051301">
    <property type="term" value="P:cell division"/>
    <property type="evidence" value="ECO:0007669"/>
    <property type="project" value="UniProtKB-KW"/>
</dbReference>
<evidence type="ECO:0000256" key="5">
    <source>
        <dbReference type="ARBA" id="ARBA00022741"/>
    </source>
</evidence>
<evidence type="ECO:0000256" key="6">
    <source>
        <dbReference type="ARBA" id="ARBA00022840"/>
    </source>
</evidence>
<dbReference type="Pfam" id="PF02875">
    <property type="entry name" value="Mur_ligase_C"/>
    <property type="match status" value="1"/>
</dbReference>
<evidence type="ECO:0000313" key="13">
    <source>
        <dbReference type="Proteomes" id="UP000294678"/>
    </source>
</evidence>
<organism evidence="12 13">
    <name type="scientific">Hypnocyclicus thermotrophus</name>
    <dbReference type="NCBI Taxonomy" id="1627895"/>
    <lineage>
        <taxon>Bacteria</taxon>
        <taxon>Fusobacteriati</taxon>
        <taxon>Fusobacteriota</taxon>
        <taxon>Fusobacteriia</taxon>
        <taxon>Fusobacteriales</taxon>
        <taxon>Fusobacteriaceae</taxon>
        <taxon>Hypnocyclicus</taxon>
    </lineage>
</organism>
<evidence type="ECO:0000256" key="8">
    <source>
        <dbReference type="RuleBase" id="RU003664"/>
    </source>
</evidence>
<feature type="domain" description="Mur ligase C-terminal" evidence="10">
    <location>
        <begin position="285"/>
        <end position="396"/>
    </location>
</feature>
<keyword evidence="9" id="KW-0175">Coiled coil</keyword>
<sequence length="423" mass="48987">MKAIVYGAGKSGLGAKKLLEKQGYEVILVDDKNGISSQKAIKYLDEIDIFIKSPGIPYNDFVKLAIDKNINLIDEIELAYMYMNKNTKIIAITGTNGKTTVTSKIKELLEYNSYKVKYAGNIGISFSEIVLEGKDLDYIVLELSSYQLENIKTFKPYISMIINLTPDHMNRYSSLDEYYNAKFNIYKNCNNTDYFILNIDDNEIMTRFNKNINLKKISLENEADIYYKNNYIFINKEMYINKNNLSLKGIHNIQNILFIISVSEILGLDRKKLKVFLETTNTLEHRMEEFFKKEDTLFINDSKGTNIDSTIKAIEAFEKDLILITGGKDKKVDLYPLCKIIKNKVKKVYLIGETADILEEILLELEYKKENIKNLKTIEKVVDNLKLESEIVLFSPAHSSFDQFKNFEERGKIFKELILQKFN</sequence>
<dbReference type="Pfam" id="PF08245">
    <property type="entry name" value="Mur_ligase_M"/>
    <property type="match status" value="1"/>
</dbReference>
<evidence type="ECO:0000259" key="10">
    <source>
        <dbReference type="Pfam" id="PF02875"/>
    </source>
</evidence>
<dbReference type="InterPro" id="IPR036615">
    <property type="entry name" value="Mur_ligase_C_dom_sf"/>
</dbReference>
<keyword evidence="7 8" id="KW-0573">Peptidoglycan synthesis</keyword>
<dbReference type="InterPro" id="IPR013221">
    <property type="entry name" value="Mur_ligase_cen"/>
</dbReference>
<dbReference type="PANTHER" id="PTHR43692:SF1">
    <property type="entry name" value="UDP-N-ACETYLMURAMOYLALANINE--D-GLUTAMATE LIGASE"/>
    <property type="match status" value="1"/>
</dbReference>
<comment type="caution">
    <text evidence="12">The sequence shown here is derived from an EMBL/GenBank/DDBJ whole genome shotgun (WGS) entry which is preliminary data.</text>
</comment>
<dbReference type="Proteomes" id="UP000294678">
    <property type="component" value="Unassembled WGS sequence"/>
</dbReference>
<dbReference type="GO" id="GO:0005737">
    <property type="term" value="C:cytoplasm"/>
    <property type="evidence" value="ECO:0007669"/>
    <property type="project" value="UniProtKB-SubCell"/>
</dbReference>
<dbReference type="GO" id="GO:0071555">
    <property type="term" value="P:cell wall organization"/>
    <property type="evidence" value="ECO:0007669"/>
    <property type="project" value="UniProtKB-KW"/>
</dbReference>
<protein>
    <recommendedName>
        <fullName evidence="7 8">UDP-N-acetylmuramoylalanine--D-glutamate ligase</fullName>
        <ecNumber evidence="7 8">6.3.2.9</ecNumber>
    </recommendedName>
    <alternativeName>
        <fullName evidence="7">D-glutamic acid-adding enzyme</fullName>
    </alternativeName>
    <alternativeName>
        <fullName evidence="7">UDP-N-acetylmuramoyl-L-alanyl-D-glutamate synthetase</fullName>
    </alternativeName>
</protein>
<keyword evidence="3 7" id="KW-0963">Cytoplasm</keyword>
<accession>A0AA46I5K3</accession>
<evidence type="ECO:0000256" key="3">
    <source>
        <dbReference type="ARBA" id="ARBA00022490"/>
    </source>
</evidence>
<keyword evidence="7 8" id="KW-0131">Cell cycle</keyword>
<dbReference type="GO" id="GO:0005524">
    <property type="term" value="F:ATP binding"/>
    <property type="evidence" value="ECO:0007669"/>
    <property type="project" value="UniProtKB-UniRule"/>
</dbReference>
<feature type="coiled-coil region" evidence="9">
    <location>
        <begin position="355"/>
        <end position="388"/>
    </location>
</feature>
<keyword evidence="7 8" id="KW-0961">Cell wall biogenesis/degradation</keyword>